<sequence>MKTAVALLVHVLLIQSICVQIRFMASLNAYQNLFERVAKRPTVISNIPATDCTLRNQLVVFNQEDLKKLGQPTALTEVAFDRNENICNKMLDTLEKHNESLLGLNSDLFNRLINRLGINTHYQVKENAFSVGLYSCPERATSQLIAFYSGGQQIPTNWCLKTNSGQECSSIKKDDIRSMNCAPA</sequence>
<proteinExistence type="evidence at transcript level"/>
<dbReference type="AlphaFoldDB" id="B9URJ5"/>
<evidence type="ECO:0000313" key="2">
    <source>
        <dbReference type="EMBL" id="ACM40892.1"/>
    </source>
</evidence>
<feature type="signal peptide" evidence="1">
    <location>
        <begin position="1"/>
        <end position="16"/>
    </location>
</feature>
<keyword evidence="1" id="KW-0732">Signal</keyword>
<organism evidence="2">
    <name type="scientific">Culicoides nubeculosus</name>
    <name type="common">Biting midge</name>
    <dbReference type="NCBI Taxonomy" id="144565"/>
    <lineage>
        <taxon>Eukaryota</taxon>
        <taxon>Metazoa</taxon>
        <taxon>Ecdysozoa</taxon>
        <taxon>Arthropoda</taxon>
        <taxon>Hexapoda</taxon>
        <taxon>Insecta</taxon>
        <taxon>Pterygota</taxon>
        <taxon>Neoptera</taxon>
        <taxon>Endopterygota</taxon>
        <taxon>Diptera</taxon>
        <taxon>Nematocera</taxon>
        <taxon>Chironomoidea</taxon>
        <taxon>Ceratopogonidae</taxon>
        <taxon>Ceratopogoninae</taxon>
        <taxon>Culicoides</taxon>
        <taxon>Monoculicoides</taxon>
    </lineage>
</organism>
<name>B9URJ5_CULNU</name>
<evidence type="ECO:0000256" key="1">
    <source>
        <dbReference type="SAM" id="SignalP"/>
    </source>
</evidence>
<dbReference type="EMBL" id="EU978903">
    <property type="protein sequence ID" value="ACM40892.1"/>
    <property type="molecule type" value="mRNA"/>
</dbReference>
<protein>
    <submittedName>
        <fullName evidence="2">Secreted salivary protein</fullName>
    </submittedName>
</protein>
<feature type="chain" id="PRO_5002891093" evidence="1">
    <location>
        <begin position="17"/>
        <end position="184"/>
    </location>
</feature>
<reference evidence="2" key="1">
    <citation type="journal article" date="2009" name="Insect Mol. Biol.">
        <title>Identification and isolation of cDNA clones encoding the abundant secreted proteins in the saliva proteome of Culicoides nubeculosus.</title>
        <authorList>
            <person name="Russell C.L."/>
            <person name="Heesom K.J."/>
            <person name="Arthur C.J."/>
            <person name="Helps C.R."/>
            <person name="Mellor P.S."/>
            <person name="Day M.J."/>
            <person name="Torsteinsdottir S."/>
            <person name="Bjoernsdottir T.S."/>
            <person name="Wilson A.D."/>
        </authorList>
    </citation>
    <scope>NUCLEOTIDE SEQUENCE</scope>
    <source>
        <tissue evidence="2">Salivary gland</tissue>
    </source>
</reference>
<accession>B9URJ5</accession>